<dbReference type="AlphaFoldDB" id="A0A232ETZ4"/>
<dbReference type="CDD" id="cd00190">
    <property type="entry name" value="Tryp_SPc"/>
    <property type="match status" value="1"/>
</dbReference>
<dbReference type="GO" id="GO:0004252">
    <property type="term" value="F:serine-type endopeptidase activity"/>
    <property type="evidence" value="ECO:0007669"/>
    <property type="project" value="InterPro"/>
</dbReference>
<evidence type="ECO:0000256" key="1">
    <source>
        <dbReference type="ARBA" id="ARBA00022670"/>
    </source>
</evidence>
<dbReference type="Gene3D" id="2.40.10.10">
    <property type="entry name" value="Trypsin-like serine proteases"/>
    <property type="match status" value="2"/>
</dbReference>
<dbReference type="SUPFAM" id="SSF50494">
    <property type="entry name" value="Trypsin-like serine proteases"/>
    <property type="match status" value="1"/>
</dbReference>
<dbReference type="InterPro" id="IPR009003">
    <property type="entry name" value="Peptidase_S1_PA"/>
</dbReference>
<comment type="caution">
    <text evidence="6">The sequence shown here is derived from an EMBL/GenBank/DDBJ whole genome shotgun (WGS) entry which is preliminary data.</text>
</comment>
<proteinExistence type="predicted"/>
<gene>
    <name evidence="6" type="ORF">TSAR_003377</name>
</gene>
<accession>A0A232ETZ4</accession>
<evidence type="ECO:0000313" key="6">
    <source>
        <dbReference type="EMBL" id="OXU21822.1"/>
    </source>
</evidence>
<keyword evidence="1" id="KW-0645">Protease</keyword>
<evidence type="ECO:0000313" key="7">
    <source>
        <dbReference type="Proteomes" id="UP000215335"/>
    </source>
</evidence>
<dbReference type="EMBL" id="NNAY01002200">
    <property type="protein sequence ID" value="OXU21822.1"/>
    <property type="molecule type" value="Genomic_DNA"/>
</dbReference>
<dbReference type="STRING" id="543379.A0A232ETZ4"/>
<dbReference type="PRINTS" id="PR00722">
    <property type="entry name" value="CHYMOTRYPSIN"/>
</dbReference>
<dbReference type="Pfam" id="PF00089">
    <property type="entry name" value="Trypsin"/>
    <property type="match status" value="1"/>
</dbReference>
<dbReference type="GO" id="GO:0006508">
    <property type="term" value="P:proteolysis"/>
    <property type="evidence" value="ECO:0007669"/>
    <property type="project" value="UniProtKB-KW"/>
</dbReference>
<keyword evidence="2" id="KW-0378">Hydrolase</keyword>
<dbReference type="OrthoDB" id="8440449at2759"/>
<organism evidence="6 7">
    <name type="scientific">Trichomalopsis sarcophagae</name>
    <dbReference type="NCBI Taxonomy" id="543379"/>
    <lineage>
        <taxon>Eukaryota</taxon>
        <taxon>Metazoa</taxon>
        <taxon>Ecdysozoa</taxon>
        <taxon>Arthropoda</taxon>
        <taxon>Hexapoda</taxon>
        <taxon>Insecta</taxon>
        <taxon>Pterygota</taxon>
        <taxon>Neoptera</taxon>
        <taxon>Endopterygota</taxon>
        <taxon>Hymenoptera</taxon>
        <taxon>Apocrita</taxon>
        <taxon>Proctotrupomorpha</taxon>
        <taxon>Chalcidoidea</taxon>
        <taxon>Pteromalidae</taxon>
        <taxon>Pteromalinae</taxon>
        <taxon>Trichomalopsis</taxon>
    </lineage>
</organism>
<evidence type="ECO:0000256" key="4">
    <source>
        <dbReference type="ARBA" id="ARBA00023157"/>
    </source>
</evidence>
<dbReference type="Proteomes" id="UP000215335">
    <property type="component" value="Unassembled WGS sequence"/>
</dbReference>
<dbReference type="SMART" id="SM00020">
    <property type="entry name" value="Tryp_SPc"/>
    <property type="match status" value="1"/>
</dbReference>
<feature type="domain" description="Peptidase S1" evidence="5">
    <location>
        <begin position="59"/>
        <end position="214"/>
    </location>
</feature>
<dbReference type="PROSITE" id="PS50240">
    <property type="entry name" value="TRYPSIN_DOM"/>
    <property type="match status" value="1"/>
</dbReference>
<evidence type="ECO:0000256" key="2">
    <source>
        <dbReference type="ARBA" id="ARBA00022801"/>
    </source>
</evidence>
<sequence>MSIHYSNSALVKTRNSGFYIRCIRRYNDPGACAEPGQDYLYCLILQTLFHDLCNNKYIVLQGEHLVRESSMVPMPRKAKFLSKQVSLQKDGSHFCGGSILNEIYVVTAAHCVRKSSPSAISIVVGTLEYRKPGQIRQGVKITMHEGFSPPNSFTNDVALIKISHPFEFNKLVQPVTLPDSHTKIDTNSTAVVSGWGRLGGATGGISNTLKKAQI</sequence>
<evidence type="ECO:0000256" key="3">
    <source>
        <dbReference type="ARBA" id="ARBA00022825"/>
    </source>
</evidence>
<dbReference type="InterPro" id="IPR001314">
    <property type="entry name" value="Peptidase_S1A"/>
</dbReference>
<protein>
    <recommendedName>
        <fullName evidence="5">Peptidase S1 domain-containing protein</fullName>
    </recommendedName>
</protein>
<keyword evidence="3" id="KW-0720">Serine protease</keyword>
<evidence type="ECO:0000259" key="5">
    <source>
        <dbReference type="PROSITE" id="PS50240"/>
    </source>
</evidence>
<name>A0A232ETZ4_9HYME</name>
<reference evidence="6 7" key="1">
    <citation type="journal article" date="2017" name="Curr. Biol.">
        <title>The Evolution of Venom by Co-option of Single-Copy Genes.</title>
        <authorList>
            <person name="Martinson E.O."/>
            <person name="Mrinalini"/>
            <person name="Kelkar Y.D."/>
            <person name="Chang C.H."/>
            <person name="Werren J.H."/>
        </authorList>
    </citation>
    <scope>NUCLEOTIDE SEQUENCE [LARGE SCALE GENOMIC DNA]</scope>
    <source>
        <strain evidence="6 7">Alberta</strain>
        <tissue evidence="6">Whole body</tissue>
    </source>
</reference>
<dbReference type="InterPro" id="IPR001254">
    <property type="entry name" value="Trypsin_dom"/>
</dbReference>
<dbReference type="PANTHER" id="PTHR24252:SF8">
    <property type="entry name" value="ACROSIN"/>
    <property type="match status" value="1"/>
</dbReference>
<dbReference type="FunFam" id="2.40.10.10:FF:000073">
    <property type="entry name" value="Trypsin alpha"/>
    <property type="match status" value="1"/>
</dbReference>
<keyword evidence="4" id="KW-1015">Disulfide bond</keyword>
<dbReference type="PROSITE" id="PS00134">
    <property type="entry name" value="TRYPSIN_HIS"/>
    <property type="match status" value="1"/>
</dbReference>
<dbReference type="InterPro" id="IPR018114">
    <property type="entry name" value="TRYPSIN_HIS"/>
</dbReference>
<dbReference type="InterPro" id="IPR043504">
    <property type="entry name" value="Peptidase_S1_PA_chymotrypsin"/>
</dbReference>
<dbReference type="PANTHER" id="PTHR24252">
    <property type="entry name" value="ACROSIN-RELATED"/>
    <property type="match status" value="1"/>
</dbReference>
<keyword evidence="7" id="KW-1185">Reference proteome</keyword>